<proteinExistence type="predicted"/>
<sequence length="34" mass="3672">MRVPGNNATAYIAMIPVSLEAVRRRSVTKRLSGG</sequence>
<protein>
    <submittedName>
        <fullName evidence="1">Uncharacterized protein</fullName>
    </submittedName>
</protein>
<reference evidence="1" key="1">
    <citation type="journal article" date="2021" name="Proc. Natl. Acad. Sci. U.S.A.">
        <title>A Catalog of Tens of Thousands of Viruses from Human Metagenomes Reveals Hidden Associations with Chronic Diseases.</title>
        <authorList>
            <person name="Tisza M.J."/>
            <person name="Buck C.B."/>
        </authorList>
    </citation>
    <scope>NUCLEOTIDE SEQUENCE</scope>
    <source>
        <strain evidence="1">Ctfza2</strain>
    </source>
</reference>
<dbReference type="EMBL" id="BK016163">
    <property type="protein sequence ID" value="DAF99307.1"/>
    <property type="molecule type" value="Genomic_DNA"/>
</dbReference>
<name>A0A8S5UXY5_9CAUD</name>
<accession>A0A8S5UXY5</accession>
<evidence type="ECO:0000313" key="1">
    <source>
        <dbReference type="EMBL" id="DAF99307.1"/>
    </source>
</evidence>
<organism evidence="1">
    <name type="scientific">Siphoviridae sp. ctfza2</name>
    <dbReference type="NCBI Taxonomy" id="2825599"/>
    <lineage>
        <taxon>Viruses</taxon>
        <taxon>Duplodnaviria</taxon>
        <taxon>Heunggongvirae</taxon>
        <taxon>Uroviricota</taxon>
        <taxon>Caudoviricetes</taxon>
    </lineage>
</organism>